<reference evidence="2 3" key="1">
    <citation type="journal article" date="2018" name="Proc. Natl. Acad. Sci. U.S.A.">
        <title>Draft genome sequence of Camellia sinensis var. sinensis provides insights into the evolution of the tea genome and tea quality.</title>
        <authorList>
            <person name="Wei C."/>
            <person name="Yang H."/>
            <person name="Wang S."/>
            <person name="Zhao J."/>
            <person name="Liu C."/>
            <person name="Gao L."/>
            <person name="Xia E."/>
            <person name="Lu Y."/>
            <person name="Tai Y."/>
            <person name="She G."/>
            <person name="Sun J."/>
            <person name="Cao H."/>
            <person name="Tong W."/>
            <person name="Gao Q."/>
            <person name="Li Y."/>
            <person name="Deng W."/>
            <person name="Jiang X."/>
            <person name="Wang W."/>
            <person name="Chen Q."/>
            <person name="Zhang S."/>
            <person name="Li H."/>
            <person name="Wu J."/>
            <person name="Wang P."/>
            <person name="Li P."/>
            <person name="Shi C."/>
            <person name="Zheng F."/>
            <person name="Jian J."/>
            <person name="Huang B."/>
            <person name="Shan D."/>
            <person name="Shi M."/>
            <person name="Fang C."/>
            <person name="Yue Y."/>
            <person name="Li F."/>
            <person name="Li D."/>
            <person name="Wei S."/>
            <person name="Han B."/>
            <person name="Jiang C."/>
            <person name="Yin Y."/>
            <person name="Xia T."/>
            <person name="Zhang Z."/>
            <person name="Bennetzen J.L."/>
            <person name="Zhao S."/>
            <person name="Wan X."/>
        </authorList>
    </citation>
    <scope>NUCLEOTIDE SEQUENCE [LARGE SCALE GENOMIC DNA]</scope>
    <source>
        <strain evidence="3">cv. Shuchazao</strain>
        <tissue evidence="2">Leaf</tissue>
    </source>
</reference>
<protein>
    <submittedName>
        <fullName evidence="2">Uncharacterized protein</fullName>
    </submittedName>
</protein>
<dbReference type="EMBL" id="SDRB02005559">
    <property type="protein sequence ID" value="THG14055.1"/>
    <property type="molecule type" value="Genomic_DNA"/>
</dbReference>
<keyword evidence="3" id="KW-1185">Reference proteome</keyword>
<dbReference type="AlphaFoldDB" id="A0A4S4EEB0"/>
<feature type="region of interest" description="Disordered" evidence="1">
    <location>
        <begin position="125"/>
        <end position="153"/>
    </location>
</feature>
<evidence type="ECO:0000313" key="3">
    <source>
        <dbReference type="Proteomes" id="UP000306102"/>
    </source>
</evidence>
<proteinExistence type="predicted"/>
<evidence type="ECO:0000313" key="2">
    <source>
        <dbReference type="EMBL" id="THG14055.1"/>
    </source>
</evidence>
<sequence>MLPYKYRVLPGCGYAYQYDCTHTGYAKNAPGTFYTVSILTGTPQILKIAKVDSRLRKYFACNMTLPLEYPTMKEMLTLYANGIDYHYKPMGRRQLIQITAGNAHSLRNCMPYLQKERDMQRTLLESESGASHAKKRVKRIGGDPSFEELSDYE</sequence>
<gene>
    <name evidence="2" type="ORF">TEA_017305</name>
</gene>
<organism evidence="2 3">
    <name type="scientific">Camellia sinensis var. sinensis</name>
    <name type="common">China tea</name>
    <dbReference type="NCBI Taxonomy" id="542762"/>
    <lineage>
        <taxon>Eukaryota</taxon>
        <taxon>Viridiplantae</taxon>
        <taxon>Streptophyta</taxon>
        <taxon>Embryophyta</taxon>
        <taxon>Tracheophyta</taxon>
        <taxon>Spermatophyta</taxon>
        <taxon>Magnoliopsida</taxon>
        <taxon>eudicotyledons</taxon>
        <taxon>Gunneridae</taxon>
        <taxon>Pentapetalae</taxon>
        <taxon>asterids</taxon>
        <taxon>Ericales</taxon>
        <taxon>Theaceae</taxon>
        <taxon>Camellia</taxon>
    </lineage>
</organism>
<name>A0A4S4EEB0_CAMSN</name>
<evidence type="ECO:0000256" key="1">
    <source>
        <dbReference type="SAM" id="MobiDB-lite"/>
    </source>
</evidence>
<dbReference type="Proteomes" id="UP000306102">
    <property type="component" value="Unassembled WGS sequence"/>
</dbReference>
<comment type="caution">
    <text evidence="2">The sequence shown here is derived from an EMBL/GenBank/DDBJ whole genome shotgun (WGS) entry which is preliminary data.</text>
</comment>
<accession>A0A4S4EEB0</accession>